<evidence type="ECO:0000256" key="1">
    <source>
        <dbReference type="SAM" id="Phobius"/>
    </source>
</evidence>
<keyword evidence="1" id="KW-0472">Membrane</keyword>
<evidence type="ECO:0000313" key="2">
    <source>
        <dbReference type="EMBL" id="XHV15903.1"/>
    </source>
</evidence>
<accession>A0AB74UNY6</accession>
<keyword evidence="1" id="KW-0812">Transmembrane</keyword>
<keyword evidence="1" id="KW-1133">Transmembrane helix</keyword>
<organism evidence="2">
    <name type="scientific">Halomonas phage vB_HboP_4908</name>
    <dbReference type="NCBI Taxonomy" id="3350578"/>
    <lineage>
        <taxon>Viruses</taxon>
    </lineage>
</organism>
<proteinExistence type="predicted"/>
<sequence length="172" mass="19282">MYIRFLLCVFISVLIGWLTFGDLESFTGESFLGVMGVLLNVSSIVFAIIGAWIAIIYPRALQSSISSDRLEGAKILDESVKDANYLSELFQIVLQSAFVIMVAVAIQVVFPLVRSYQYFNLDMSYVRAFAVSVMIFLALIQINAISVVVEKNFSLLLRVRKKNRGNVIKHDS</sequence>
<name>A0AB74UNY6_9VIRU</name>
<reference evidence="2" key="1">
    <citation type="submission" date="2024-10" db="EMBL/GenBank/DDBJ databases">
        <title>Newly identified hadal zoon P2-like virus reveal genomic diversity and biogeographic distributions.</title>
        <authorList>
            <person name="Liu Y."/>
        </authorList>
    </citation>
    <scope>NUCLEOTIDE SEQUENCE</scope>
</reference>
<feature type="transmembrane region" description="Helical" evidence="1">
    <location>
        <begin position="125"/>
        <end position="149"/>
    </location>
</feature>
<feature type="transmembrane region" description="Helical" evidence="1">
    <location>
        <begin position="89"/>
        <end position="113"/>
    </location>
</feature>
<dbReference type="EMBL" id="PQ368759">
    <property type="protein sequence ID" value="XHV15903.1"/>
    <property type="molecule type" value="Genomic_DNA"/>
</dbReference>
<feature type="transmembrane region" description="Helical" evidence="1">
    <location>
        <begin position="31"/>
        <end position="57"/>
    </location>
</feature>
<protein>
    <submittedName>
        <fullName evidence="2">Uncharacterized protein</fullName>
    </submittedName>
</protein>